<sequence>MLLRKKIPFSYIFKKVRKELLYVLMIGLVVYYITTVFRNVIPEMPLGIPAFLGTAISVILSFKLNQSYDRWWEARKIWGNIVNESRSFVLQLQSFVSGSSRDDIKKIAFRHIAWCYSLSKSLRDKDGAQGLEEFLDADEIVQISKHRNRHLAILQLNTMHIARLRDEDKLNIFSHVQINNTLVNFSNAMGMAERIKTTVFPVTYRYFLHLSIYLFLITLSISLRDIESYFEIPLLLVISAAFFLLEKTASHMENPFSNLPTDTAMTTICTTIETNIKQLLNEDAIPSVAEQETFYIL</sequence>
<keyword evidence="3" id="KW-1003">Cell membrane</keyword>
<keyword evidence="11" id="KW-1185">Reference proteome</keyword>
<evidence type="ECO:0000313" key="10">
    <source>
        <dbReference type="EMBL" id="MCZ4224815.1"/>
    </source>
</evidence>
<feature type="transmembrane region" description="Helical" evidence="9">
    <location>
        <begin position="46"/>
        <end position="65"/>
    </location>
</feature>
<dbReference type="PANTHER" id="PTHR33281">
    <property type="entry name" value="UPF0187 PROTEIN YNEE"/>
    <property type="match status" value="1"/>
</dbReference>
<comment type="caution">
    <text evidence="10">The sequence shown here is derived from an EMBL/GenBank/DDBJ whole genome shotgun (WGS) entry which is preliminary data.</text>
</comment>
<evidence type="ECO:0000256" key="9">
    <source>
        <dbReference type="SAM" id="Phobius"/>
    </source>
</evidence>
<evidence type="ECO:0000313" key="11">
    <source>
        <dbReference type="Proteomes" id="UP001144341"/>
    </source>
</evidence>
<evidence type="ECO:0000256" key="1">
    <source>
        <dbReference type="ARBA" id="ARBA00004651"/>
    </source>
</evidence>
<evidence type="ECO:0000256" key="8">
    <source>
        <dbReference type="ARBA" id="ARBA00034708"/>
    </source>
</evidence>
<dbReference type="RefSeq" id="WP_269416478.1">
    <property type="nucleotide sequence ID" value="NZ_JAPWGL010000004.1"/>
</dbReference>
<protein>
    <submittedName>
        <fullName evidence="10">Bestrophin family ion channel</fullName>
    </submittedName>
</protein>
<dbReference type="InterPro" id="IPR044669">
    <property type="entry name" value="YneE/VCCN1/2-like"/>
</dbReference>
<evidence type="ECO:0000256" key="4">
    <source>
        <dbReference type="ARBA" id="ARBA00022692"/>
    </source>
</evidence>
<gene>
    <name evidence="10" type="ORF">O0931_16000</name>
</gene>
<accession>A0ABT4L183</accession>
<organism evidence="10 11">
    <name type="scientific">Pedobacter rhodius</name>
    <dbReference type="NCBI Taxonomy" id="3004098"/>
    <lineage>
        <taxon>Bacteria</taxon>
        <taxon>Pseudomonadati</taxon>
        <taxon>Bacteroidota</taxon>
        <taxon>Sphingobacteriia</taxon>
        <taxon>Sphingobacteriales</taxon>
        <taxon>Sphingobacteriaceae</taxon>
        <taxon>Pedobacter</taxon>
    </lineage>
</organism>
<evidence type="ECO:0000256" key="7">
    <source>
        <dbReference type="ARBA" id="ARBA00023136"/>
    </source>
</evidence>
<comment type="similarity">
    <text evidence="8">Belongs to the anion channel-forming bestrophin (TC 1.A.46) family.</text>
</comment>
<feature type="transmembrane region" description="Helical" evidence="9">
    <location>
        <begin position="204"/>
        <end position="223"/>
    </location>
</feature>
<keyword evidence="5 9" id="KW-1133">Transmembrane helix</keyword>
<keyword evidence="2" id="KW-0813">Transport</keyword>
<evidence type="ECO:0000256" key="2">
    <source>
        <dbReference type="ARBA" id="ARBA00022448"/>
    </source>
</evidence>
<dbReference type="PANTHER" id="PTHR33281:SF19">
    <property type="entry name" value="VOLTAGE-DEPENDENT ANION CHANNEL-FORMING PROTEIN YNEE"/>
    <property type="match status" value="1"/>
</dbReference>
<keyword evidence="6" id="KW-0406">Ion transport</keyword>
<name>A0ABT4L183_9SPHI</name>
<keyword evidence="7 9" id="KW-0472">Membrane</keyword>
<feature type="transmembrane region" description="Helical" evidence="9">
    <location>
        <begin position="20"/>
        <end position="40"/>
    </location>
</feature>
<keyword evidence="4 9" id="KW-0812">Transmembrane</keyword>
<evidence type="ECO:0000256" key="6">
    <source>
        <dbReference type="ARBA" id="ARBA00023065"/>
    </source>
</evidence>
<feature type="transmembrane region" description="Helical" evidence="9">
    <location>
        <begin position="229"/>
        <end position="245"/>
    </location>
</feature>
<dbReference type="Proteomes" id="UP001144341">
    <property type="component" value="Unassembled WGS sequence"/>
</dbReference>
<proteinExistence type="inferred from homology"/>
<comment type="subcellular location">
    <subcellularLocation>
        <location evidence="1">Cell membrane</location>
        <topology evidence="1">Multi-pass membrane protein</topology>
    </subcellularLocation>
</comment>
<dbReference type="Pfam" id="PF25539">
    <property type="entry name" value="Bestrophin_2"/>
    <property type="match status" value="1"/>
</dbReference>
<evidence type="ECO:0000256" key="3">
    <source>
        <dbReference type="ARBA" id="ARBA00022475"/>
    </source>
</evidence>
<evidence type="ECO:0000256" key="5">
    <source>
        <dbReference type="ARBA" id="ARBA00022989"/>
    </source>
</evidence>
<reference evidence="10" key="1">
    <citation type="submission" date="2022-12" db="EMBL/GenBank/DDBJ databases">
        <title>Genome sequence of SJ11.</title>
        <authorList>
            <person name="Woo H."/>
        </authorList>
    </citation>
    <scope>NUCLEOTIDE SEQUENCE</scope>
    <source>
        <strain evidence="10">SJ11</strain>
    </source>
</reference>
<dbReference type="EMBL" id="JAPWGL010000004">
    <property type="protein sequence ID" value="MCZ4224815.1"/>
    <property type="molecule type" value="Genomic_DNA"/>
</dbReference>